<evidence type="ECO:0000256" key="12">
    <source>
        <dbReference type="ARBA" id="ARBA00023002"/>
    </source>
</evidence>
<keyword evidence="10 16" id="KW-0133">Cell shape</keyword>
<dbReference type="InterPro" id="IPR036318">
    <property type="entry name" value="FAD-bd_PCMH-like_sf"/>
</dbReference>
<gene>
    <name evidence="16 18" type="primary">murB</name>
    <name evidence="18" type="ORF">SEML1_0694</name>
</gene>
<dbReference type="Gene3D" id="3.30.43.10">
    <property type="entry name" value="Uridine Diphospho-n-acetylenolpyruvylglucosamine Reductase, domain 2"/>
    <property type="match status" value="1"/>
</dbReference>
<dbReference type="InterPro" id="IPR016169">
    <property type="entry name" value="FAD-bd_PCMH_sub2"/>
</dbReference>
<organism evidence="18 19">
    <name type="scientific">Candidatus Southlakia epibionticum</name>
    <dbReference type="NCBI Taxonomy" id="3043284"/>
    <lineage>
        <taxon>Bacteria</taxon>
        <taxon>Candidatus Saccharimonadota</taxon>
        <taxon>Candidatus Saccharimonadia</taxon>
        <taxon>Candidatus Saccharimonadales</taxon>
        <taxon>Candidatus Saccharimonadaceae</taxon>
        <taxon>Candidatus Southlakia</taxon>
    </lineage>
</organism>
<evidence type="ECO:0000256" key="3">
    <source>
        <dbReference type="ARBA" id="ARBA00004496"/>
    </source>
</evidence>
<dbReference type="PANTHER" id="PTHR21071:SF4">
    <property type="entry name" value="UDP-N-ACETYLENOLPYRUVOYLGLUCOSAMINE REDUCTASE"/>
    <property type="match status" value="1"/>
</dbReference>
<dbReference type="RefSeq" id="WP_376753833.1">
    <property type="nucleotide sequence ID" value="NZ_CP124550.1"/>
</dbReference>
<feature type="active site" description="Proton donor" evidence="16">
    <location>
        <position position="239"/>
    </location>
</feature>
<dbReference type="Gene3D" id="3.90.78.10">
    <property type="entry name" value="UDP-N-acetylenolpyruvoylglucosamine reductase, C-terminal domain"/>
    <property type="match status" value="1"/>
</dbReference>
<evidence type="ECO:0000256" key="7">
    <source>
        <dbReference type="ARBA" id="ARBA00022630"/>
    </source>
</evidence>
<dbReference type="NCBIfam" id="TIGR00179">
    <property type="entry name" value="murB"/>
    <property type="match status" value="1"/>
</dbReference>
<evidence type="ECO:0000313" key="18">
    <source>
        <dbReference type="EMBL" id="WIO46298.1"/>
    </source>
</evidence>
<feature type="active site" evidence="16">
    <location>
        <position position="165"/>
    </location>
</feature>
<sequence length="345" mass="38230">MNIQHKTSLSALTTMGLGGDAAQLVEVYSPDDVRQAVAYARQHKLPWYVLGGGSNTLARDDGFDGLVILNKIPGINVIDQTKQYTTFTVGAGELWDAFVAQTVDRNLSGIECLSAIPGTVGAAPVQNIGAYGQEVASAIAYVDAYDTKNDTFVRLQNAECEFSYRHSIFRGREQGRYIITAVTMRLRAVLPQPPFYKAIETYLREHSIANPSVRQLRDAVIAIRANKLPDPRATPNTGSFFKNAIVSREIYERIVADYPNVPHYDLPDGNVKIPTGWLIEQSGLKGALYRGMRVYDKNALVLVNESAKSYDDLAAARQHIINTVQTKFGITIQQEPLEIYTKKLF</sequence>
<evidence type="ECO:0000256" key="4">
    <source>
        <dbReference type="ARBA" id="ARBA00004752"/>
    </source>
</evidence>
<dbReference type="NCBIfam" id="NF010478">
    <property type="entry name" value="PRK13903.1"/>
    <property type="match status" value="1"/>
</dbReference>
<evidence type="ECO:0000256" key="8">
    <source>
        <dbReference type="ARBA" id="ARBA00022827"/>
    </source>
</evidence>
<dbReference type="InterPro" id="IPR003170">
    <property type="entry name" value="MurB"/>
</dbReference>
<evidence type="ECO:0000256" key="9">
    <source>
        <dbReference type="ARBA" id="ARBA00022857"/>
    </source>
</evidence>
<evidence type="ECO:0000256" key="15">
    <source>
        <dbReference type="ARBA" id="ARBA00048914"/>
    </source>
</evidence>
<evidence type="ECO:0000256" key="5">
    <source>
        <dbReference type="ARBA" id="ARBA00022490"/>
    </source>
</evidence>
<comment type="function">
    <text evidence="2 16">Cell wall formation.</text>
</comment>
<keyword evidence="19" id="KW-1185">Reference proteome</keyword>
<proteinExistence type="inferred from homology"/>
<evidence type="ECO:0000256" key="1">
    <source>
        <dbReference type="ARBA" id="ARBA00001974"/>
    </source>
</evidence>
<dbReference type="InterPro" id="IPR016167">
    <property type="entry name" value="FAD-bd_PCMH_sub1"/>
</dbReference>
<dbReference type="InterPro" id="IPR006094">
    <property type="entry name" value="Oxid_FAD_bind_N"/>
</dbReference>
<dbReference type="SUPFAM" id="SSF56194">
    <property type="entry name" value="Uridine diphospho-N-Acetylenolpyruvylglucosamine reductase, MurB, C-terminal domain"/>
    <property type="match status" value="1"/>
</dbReference>
<keyword evidence="12 16" id="KW-0560">Oxidoreductase</keyword>
<comment type="cofactor">
    <cofactor evidence="1 16">
        <name>FAD</name>
        <dbReference type="ChEBI" id="CHEBI:57692"/>
    </cofactor>
</comment>
<dbReference type="PANTHER" id="PTHR21071">
    <property type="entry name" value="UDP-N-ACETYLENOLPYRUVOYLGLUCOSAMINE REDUCTASE"/>
    <property type="match status" value="1"/>
</dbReference>
<keyword evidence="8 16" id="KW-0274">FAD</keyword>
<evidence type="ECO:0000256" key="16">
    <source>
        <dbReference type="HAMAP-Rule" id="MF_00037"/>
    </source>
</evidence>
<dbReference type="EMBL" id="CP124550">
    <property type="protein sequence ID" value="WIO46298.1"/>
    <property type="molecule type" value="Genomic_DNA"/>
</dbReference>
<dbReference type="PROSITE" id="PS51387">
    <property type="entry name" value="FAD_PCMH"/>
    <property type="match status" value="1"/>
</dbReference>
<dbReference type="NCBIfam" id="NF000755">
    <property type="entry name" value="PRK00046.1"/>
    <property type="match status" value="1"/>
</dbReference>
<dbReference type="InterPro" id="IPR011601">
    <property type="entry name" value="MurB_C"/>
</dbReference>
<dbReference type="SUPFAM" id="SSF56176">
    <property type="entry name" value="FAD-binding/transporter-associated domain-like"/>
    <property type="match status" value="1"/>
</dbReference>
<dbReference type="Gene3D" id="3.30.465.10">
    <property type="match status" value="1"/>
</dbReference>
<dbReference type="InterPro" id="IPR016166">
    <property type="entry name" value="FAD-bd_PCMH"/>
</dbReference>
<dbReference type="Proteomes" id="UP001177295">
    <property type="component" value="Chromosome"/>
</dbReference>
<dbReference type="EC" id="1.3.1.98" evidence="16"/>
<comment type="subcellular location">
    <subcellularLocation>
        <location evidence="3 16">Cytoplasm</location>
    </subcellularLocation>
</comment>
<comment type="similarity">
    <text evidence="16">Belongs to the MurB family.</text>
</comment>
<accession>A0ABY8WVI9</accession>
<evidence type="ECO:0000256" key="6">
    <source>
        <dbReference type="ARBA" id="ARBA00022618"/>
    </source>
</evidence>
<evidence type="ECO:0000259" key="17">
    <source>
        <dbReference type="PROSITE" id="PS51387"/>
    </source>
</evidence>
<reference evidence="18 19" key="1">
    <citation type="journal article" date="2023" name="Cell">
        <title>Genetic manipulation of Patescibacteria provides mechanistic insights into microbial dark matter and the epibiotic lifestyle.</title>
        <authorList>
            <person name="Wang Y."/>
            <person name="Gallagher L.A."/>
            <person name="Andrade P.A."/>
            <person name="Liu A."/>
            <person name="Humphreys I.R."/>
            <person name="Turkarslan S."/>
            <person name="Cutler K.J."/>
            <person name="Arrieta-Ortiz M.L."/>
            <person name="Li Y."/>
            <person name="Radey M.C."/>
            <person name="McLean J.S."/>
            <person name="Cong Q."/>
            <person name="Baker D."/>
            <person name="Baliga N.S."/>
            <person name="Peterson S.B."/>
            <person name="Mougous J.D."/>
        </authorList>
    </citation>
    <scope>NUCLEOTIDE SEQUENCE [LARGE SCALE GENOMIC DNA]</scope>
    <source>
        <strain evidence="18 19">ML1</strain>
    </source>
</reference>
<evidence type="ECO:0000256" key="14">
    <source>
        <dbReference type="ARBA" id="ARBA00023316"/>
    </source>
</evidence>
<keyword evidence="11 16" id="KW-0573">Peptidoglycan synthesis</keyword>
<dbReference type="HAMAP" id="MF_00037">
    <property type="entry name" value="MurB"/>
    <property type="match status" value="1"/>
</dbReference>
<evidence type="ECO:0000256" key="2">
    <source>
        <dbReference type="ARBA" id="ARBA00003921"/>
    </source>
</evidence>
<dbReference type="Pfam" id="PF02873">
    <property type="entry name" value="MurB_C"/>
    <property type="match status" value="1"/>
</dbReference>
<comment type="catalytic activity">
    <reaction evidence="15 16">
        <text>UDP-N-acetyl-alpha-D-muramate + NADP(+) = UDP-N-acetyl-3-O-(1-carboxyvinyl)-alpha-D-glucosamine + NADPH + H(+)</text>
        <dbReference type="Rhea" id="RHEA:12248"/>
        <dbReference type="ChEBI" id="CHEBI:15378"/>
        <dbReference type="ChEBI" id="CHEBI:57783"/>
        <dbReference type="ChEBI" id="CHEBI:58349"/>
        <dbReference type="ChEBI" id="CHEBI:68483"/>
        <dbReference type="ChEBI" id="CHEBI:70757"/>
        <dbReference type="EC" id="1.3.1.98"/>
    </reaction>
</comment>
<feature type="domain" description="FAD-binding PCMH-type" evidence="17">
    <location>
        <begin position="17"/>
        <end position="189"/>
    </location>
</feature>
<keyword evidence="13 16" id="KW-0131">Cell cycle</keyword>
<dbReference type="InterPro" id="IPR036635">
    <property type="entry name" value="MurB_C_sf"/>
</dbReference>
<protein>
    <recommendedName>
        <fullName evidence="16">UDP-N-acetylenolpyruvoylglucosamine reductase</fullName>
        <ecNumber evidence="16">1.3.1.98</ecNumber>
    </recommendedName>
    <alternativeName>
        <fullName evidence="16">UDP-N-acetylmuramate dehydrogenase</fullName>
    </alternativeName>
</protein>
<keyword evidence="7 16" id="KW-0285">Flavoprotein</keyword>
<evidence type="ECO:0000256" key="10">
    <source>
        <dbReference type="ARBA" id="ARBA00022960"/>
    </source>
</evidence>
<keyword evidence="5 16" id="KW-0963">Cytoplasm</keyword>
<keyword evidence="6 16" id="KW-0132">Cell division</keyword>
<dbReference type="Pfam" id="PF01565">
    <property type="entry name" value="FAD_binding_4"/>
    <property type="match status" value="1"/>
</dbReference>
<name>A0ABY8WVI9_9BACT</name>
<comment type="pathway">
    <text evidence="4 16">Cell wall biogenesis; peptidoglycan biosynthesis.</text>
</comment>
<keyword evidence="9 16" id="KW-0521">NADP</keyword>
<keyword evidence="14 16" id="KW-0961">Cell wall biogenesis/degradation</keyword>
<evidence type="ECO:0000256" key="11">
    <source>
        <dbReference type="ARBA" id="ARBA00022984"/>
    </source>
</evidence>
<feature type="active site" evidence="16">
    <location>
        <position position="335"/>
    </location>
</feature>
<evidence type="ECO:0000313" key="19">
    <source>
        <dbReference type="Proteomes" id="UP001177295"/>
    </source>
</evidence>
<evidence type="ECO:0000256" key="13">
    <source>
        <dbReference type="ARBA" id="ARBA00023306"/>
    </source>
</evidence>